<keyword evidence="1" id="KW-0472">Membrane</keyword>
<gene>
    <name evidence="2" type="ORF">HYS17_03305</name>
</gene>
<name>A0A7T5UHC3_9BACT</name>
<dbReference type="AlphaFoldDB" id="A0A7T5UHC3"/>
<evidence type="ECO:0000313" key="3">
    <source>
        <dbReference type="Proteomes" id="UP000595362"/>
    </source>
</evidence>
<keyword evidence="1" id="KW-1133">Transmembrane helix</keyword>
<protein>
    <submittedName>
        <fullName evidence="2">Uncharacterized protein</fullName>
    </submittedName>
</protein>
<proteinExistence type="predicted"/>
<feature type="transmembrane region" description="Helical" evidence="1">
    <location>
        <begin position="21"/>
        <end position="46"/>
    </location>
</feature>
<accession>A0A7T5UHC3</accession>
<reference evidence="2 3" key="1">
    <citation type="submission" date="2020-07" db="EMBL/GenBank/DDBJ databases">
        <title>Huge and variable diversity of episymbiotic CPR bacteria and DPANN archaea in groundwater ecosystems.</title>
        <authorList>
            <person name="He C.Y."/>
            <person name="Keren R."/>
            <person name="Whittaker M."/>
            <person name="Farag I.F."/>
            <person name="Doudna J."/>
            <person name="Cate J.H.D."/>
            <person name="Banfield J.F."/>
        </authorList>
    </citation>
    <scope>NUCLEOTIDE SEQUENCE [LARGE SCALE GENOMIC DNA]</scope>
    <source>
        <strain evidence="2">NC_groundwater_70_Ag_B-0.1um_54_66</strain>
    </source>
</reference>
<dbReference type="EMBL" id="CP066681">
    <property type="protein sequence ID" value="QQG36811.1"/>
    <property type="molecule type" value="Genomic_DNA"/>
</dbReference>
<evidence type="ECO:0000256" key="1">
    <source>
        <dbReference type="SAM" id="Phobius"/>
    </source>
</evidence>
<dbReference type="Proteomes" id="UP000595362">
    <property type="component" value="Chromosome"/>
</dbReference>
<feature type="transmembrane region" description="Helical" evidence="1">
    <location>
        <begin position="52"/>
        <end position="75"/>
    </location>
</feature>
<keyword evidence="1" id="KW-0812">Transmembrane</keyword>
<evidence type="ECO:0000313" key="2">
    <source>
        <dbReference type="EMBL" id="QQG36811.1"/>
    </source>
</evidence>
<sequence>MKYIAEFLRTILPQGLSKLHFNAAWALLSLMIGLTHTGVVMALLAFKLISETVALAVLDHSLSLTVVLCIIGALFPSKKPPAKKDHPPTDET</sequence>
<organism evidence="2 3">
    <name type="scientific">Micavibrio aeruginosavorus</name>
    <dbReference type="NCBI Taxonomy" id="349221"/>
    <lineage>
        <taxon>Bacteria</taxon>
        <taxon>Pseudomonadati</taxon>
        <taxon>Bdellovibrionota</taxon>
        <taxon>Bdellovibrionia</taxon>
        <taxon>Bdellovibrionales</taxon>
        <taxon>Pseudobdellovibrionaceae</taxon>
        <taxon>Micavibrio</taxon>
    </lineage>
</organism>